<reference evidence="2 3" key="1">
    <citation type="submission" date="2021-10" db="EMBL/GenBank/DDBJ databases">
        <title>Anaerobic single-cell dispensing facilitates the cultivation of human gut bacteria.</title>
        <authorList>
            <person name="Afrizal A."/>
        </authorList>
    </citation>
    <scope>NUCLEOTIDE SEQUENCE [LARGE SCALE GENOMIC DNA]</scope>
    <source>
        <strain evidence="2 3">CLA-AA-H200</strain>
    </source>
</reference>
<gene>
    <name evidence="2" type="ORF">LKD70_13170</name>
</gene>
<evidence type="ECO:0000313" key="3">
    <source>
        <dbReference type="Proteomes" id="UP001198151"/>
    </source>
</evidence>
<name>A0ABS8FZ79_9FIRM</name>
<evidence type="ECO:0000259" key="1">
    <source>
        <dbReference type="Pfam" id="PF12724"/>
    </source>
</evidence>
<evidence type="ECO:0000313" key="2">
    <source>
        <dbReference type="EMBL" id="MCC2255355.1"/>
    </source>
</evidence>
<proteinExistence type="predicted"/>
<dbReference type="Proteomes" id="UP001198151">
    <property type="component" value="Unassembled WGS sequence"/>
</dbReference>
<comment type="caution">
    <text evidence="2">The sequence shown here is derived from an EMBL/GenBank/DDBJ whole genome shotgun (WGS) entry which is preliminary data.</text>
</comment>
<accession>A0ABS8FZ79</accession>
<dbReference type="RefSeq" id="WP_227708427.1">
    <property type="nucleotide sequence ID" value="NZ_JAJEQX010000025.1"/>
</dbReference>
<dbReference type="Pfam" id="PF12724">
    <property type="entry name" value="Flavodoxin_5"/>
    <property type="match status" value="1"/>
</dbReference>
<dbReference type="EMBL" id="JAJEQX010000025">
    <property type="protein sequence ID" value="MCC2255355.1"/>
    <property type="molecule type" value="Genomic_DNA"/>
</dbReference>
<organism evidence="2 3">
    <name type="scientific">Ruminococcus turbiniformis</name>
    <dbReference type="NCBI Taxonomy" id="2881258"/>
    <lineage>
        <taxon>Bacteria</taxon>
        <taxon>Bacillati</taxon>
        <taxon>Bacillota</taxon>
        <taxon>Clostridia</taxon>
        <taxon>Eubacteriales</taxon>
        <taxon>Oscillospiraceae</taxon>
        <taxon>Ruminococcus</taxon>
    </lineage>
</organism>
<sequence>MDNMKISAILYSIVAIIFILCAATGGSPAFYGVAAAFIALAAASYPKKNKKDCEQTGIPAISYKDEPSLSNMRVIIFIGGLYAGGVRGLTKTLRNFHLRDNQKLILVTVGLANPNEQENRDNIRVSLQKQLSPEVFYKIKFFHLRGRIDYNKLTFVYSMMMKLRYHSLRKKPLETLTSEDRTFINTYGKQASFIDFNALKPIIKEIYLPVERVP</sequence>
<dbReference type="InterPro" id="IPR026816">
    <property type="entry name" value="Flavodoxin_dom"/>
</dbReference>
<protein>
    <submittedName>
        <fullName evidence="2">Flavodoxin domain-containing protein</fullName>
    </submittedName>
</protein>
<keyword evidence="3" id="KW-1185">Reference proteome</keyword>
<feature type="domain" description="Flavodoxin" evidence="1">
    <location>
        <begin position="60"/>
        <end position="168"/>
    </location>
</feature>